<dbReference type="OMA" id="TTYSMHV"/>
<organism evidence="6">
    <name type="scientific">Leptosphaeria maculans (strain JN3 / isolate v23.1.3 / race Av1-4-5-6-7-8)</name>
    <name type="common">Blackleg fungus</name>
    <name type="synonym">Phoma lingam</name>
    <dbReference type="NCBI Taxonomy" id="985895"/>
    <lineage>
        <taxon>Eukaryota</taxon>
        <taxon>Fungi</taxon>
        <taxon>Dikarya</taxon>
        <taxon>Ascomycota</taxon>
        <taxon>Pezizomycotina</taxon>
        <taxon>Dothideomycetes</taxon>
        <taxon>Pleosporomycetidae</taxon>
        <taxon>Pleosporales</taxon>
        <taxon>Pleosporineae</taxon>
        <taxon>Leptosphaeriaceae</taxon>
        <taxon>Plenodomus</taxon>
        <taxon>Plenodomus lingam/Leptosphaeria maculans species complex</taxon>
    </lineage>
</organism>
<dbReference type="eggNOG" id="KOG2565">
    <property type="taxonomic scope" value="Eukaryota"/>
</dbReference>
<dbReference type="OrthoDB" id="7130006at2759"/>
<evidence type="ECO:0000256" key="1">
    <source>
        <dbReference type="ARBA" id="ARBA00010088"/>
    </source>
</evidence>
<protein>
    <recommendedName>
        <fullName evidence="4">Epoxide hydrolase N-terminal domain-containing protein</fullName>
    </recommendedName>
</protein>
<dbReference type="EMBL" id="FP929138">
    <property type="protein sequence ID" value="CBY00323.1"/>
    <property type="molecule type" value="Genomic_DNA"/>
</dbReference>
<dbReference type="InterPro" id="IPR029058">
    <property type="entry name" value="AB_hydrolase_fold"/>
</dbReference>
<dbReference type="PANTHER" id="PTHR21661">
    <property type="entry name" value="EPOXIDE HYDROLASE 1-RELATED"/>
    <property type="match status" value="1"/>
</dbReference>
<dbReference type="SUPFAM" id="SSF53474">
    <property type="entry name" value="alpha/beta-Hydrolases"/>
    <property type="match status" value="1"/>
</dbReference>
<feature type="region of interest" description="Disordered" evidence="3">
    <location>
        <begin position="466"/>
        <end position="487"/>
    </location>
</feature>
<dbReference type="Pfam" id="PF06441">
    <property type="entry name" value="EHN"/>
    <property type="match status" value="1"/>
</dbReference>
<dbReference type="Gene3D" id="3.40.50.1820">
    <property type="entry name" value="alpha/beta hydrolase"/>
    <property type="match status" value="1"/>
</dbReference>
<evidence type="ECO:0000259" key="4">
    <source>
        <dbReference type="Pfam" id="PF06441"/>
    </source>
</evidence>
<dbReference type="GO" id="GO:0004301">
    <property type="term" value="F:epoxide hydrolase activity"/>
    <property type="evidence" value="ECO:0007669"/>
    <property type="project" value="TreeGrafter"/>
</dbReference>
<keyword evidence="2" id="KW-0378">Hydrolase</keyword>
<accession>E5A9I2</accession>
<comment type="similarity">
    <text evidence="1">Belongs to the peptidase S33 family.</text>
</comment>
<dbReference type="InParanoid" id="E5A9I2"/>
<evidence type="ECO:0000256" key="2">
    <source>
        <dbReference type="ARBA" id="ARBA00022801"/>
    </source>
</evidence>
<evidence type="ECO:0000313" key="6">
    <source>
        <dbReference type="Proteomes" id="UP000002668"/>
    </source>
</evidence>
<keyword evidence="6" id="KW-1185">Reference proteome</keyword>
<sequence length="487" mass="53686">MAASQIPSHLHDEEAVTPYTMHVSSRYLDLTHQKLQLTRLPRELDLPDSHRWAQGTPKSVLEPLLDFWLEGYDWRKAELAKPLKSNPETKTEMETLRVHFVHKRFARANAVPLLLCHTWPSSFIEVQCLIEALTEPVGGLGEAEEQVQAFHVVAPSISGFGFSDASSREGFGLAETPAVFDKVMGRLGYGGGYVASGTECICRALAFNHPTRCLAVHTSNPSFPAPSFKRSRIAYLKYRVTKLTKAKIPMLSFGYTPSEISTPRSAQTSGTIKDALQLQRPLGPTLHHLYSLRPQTLAFSLGDSPMGLLAALLDVLHTREVVHDPLASRPISPFLSPVELEMQEVRAIQAVNANSHETSTSTHGLESVDEESDWLPGPEAALRWLRCAHLDSESLQNAYSSVRLGISTFYAQTSCTKDSEAGTPPPLMWGSSSWDIAWVKRHQRPGTLPGLEAPDLLVPDRREYFGGLSKGGRIGTSGSRERDCSEG</sequence>
<name>E5A9I2_LEPMJ</name>
<dbReference type="PANTHER" id="PTHR21661:SF71">
    <property type="entry name" value="EPOXIDE HYDROLASE N-TERMINAL DOMAIN-CONTAINING PROTEIN"/>
    <property type="match status" value="1"/>
</dbReference>
<dbReference type="AlphaFoldDB" id="E5A9I2"/>
<dbReference type="VEuPathDB" id="FungiDB:LEMA_P014530.1"/>
<dbReference type="GO" id="GO:0097176">
    <property type="term" value="P:epoxide metabolic process"/>
    <property type="evidence" value="ECO:0007669"/>
    <property type="project" value="TreeGrafter"/>
</dbReference>
<reference evidence="6" key="1">
    <citation type="journal article" date="2011" name="Nat. Commun.">
        <title>Effector diversification within compartments of the Leptosphaeria maculans genome affected by Repeat-Induced Point mutations.</title>
        <authorList>
            <person name="Rouxel T."/>
            <person name="Grandaubert J."/>
            <person name="Hane J.K."/>
            <person name="Hoede C."/>
            <person name="van de Wouw A.P."/>
            <person name="Couloux A."/>
            <person name="Dominguez V."/>
            <person name="Anthouard V."/>
            <person name="Bally P."/>
            <person name="Bourras S."/>
            <person name="Cozijnsen A.J."/>
            <person name="Ciuffetti L.M."/>
            <person name="Degrave A."/>
            <person name="Dilmaghani A."/>
            <person name="Duret L."/>
            <person name="Fudal I."/>
            <person name="Goodwin S.B."/>
            <person name="Gout L."/>
            <person name="Glaser N."/>
            <person name="Linglin J."/>
            <person name="Kema G.H.J."/>
            <person name="Lapalu N."/>
            <person name="Lawrence C.B."/>
            <person name="May K."/>
            <person name="Meyer M."/>
            <person name="Ollivier B."/>
            <person name="Poulain J."/>
            <person name="Schoch C.L."/>
            <person name="Simon A."/>
            <person name="Spatafora J.W."/>
            <person name="Stachowiak A."/>
            <person name="Turgeon B.G."/>
            <person name="Tyler B.M."/>
            <person name="Vincent D."/>
            <person name="Weissenbach J."/>
            <person name="Amselem J."/>
            <person name="Quesneville H."/>
            <person name="Oliver R.P."/>
            <person name="Wincker P."/>
            <person name="Balesdent M.-H."/>
            <person name="Howlett B.J."/>
        </authorList>
    </citation>
    <scope>NUCLEOTIDE SEQUENCE [LARGE SCALE GENOMIC DNA]</scope>
    <source>
        <strain evidence="6">JN3 / isolate v23.1.3 / race Av1-4-5-6-7-8</strain>
    </source>
</reference>
<evidence type="ECO:0000313" key="5">
    <source>
        <dbReference type="EMBL" id="CBY00323.1"/>
    </source>
</evidence>
<gene>
    <name evidence="5" type="ORF">LEMA_P014530.1</name>
</gene>
<evidence type="ECO:0000256" key="3">
    <source>
        <dbReference type="SAM" id="MobiDB-lite"/>
    </source>
</evidence>
<dbReference type="InterPro" id="IPR010497">
    <property type="entry name" value="Epoxide_hydro_N"/>
</dbReference>
<proteinExistence type="inferred from homology"/>
<feature type="domain" description="Epoxide hydrolase N-terminal" evidence="4">
    <location>
        <begin position="16"/>
        <end position="126"/>
    </location>
</feature>
<dbReference type="HOGENOM" id="CLU_019414_5_0_1"/>
<dbReference type="STRING" id="985895.E5A9I2"/>
<dbReference type="Proteomes" id="UP000002668">
    <property type="component" value="Genome"/>
</dbReference>